<dbReference type="Gene3D" id="3.40.50.300">
    <property type="entry name" value="P-loop containing nucleotide triphosphate hydrolases"/>
    <property type="match status" value="1"/>
</dbReference>
<dbReference type="PRINTS" id="PR01100">
    <property type="entry name" value="SHIKIMTKNASE"/>
</dbReference>
<feature type="binding site" evidence="11">
    <location>
        <begin position="52"/>
        <end position="57"/>
    </location>
    <ligand>
        <name>ATP</name>
        <dbReference type="ChEBI" id="CHEBI:30616"/>
    </ligand>
</feature>
<dbReference type="PANTHER" id="PTHR21087:SF16">
    <property type="entry name" value="SHIKIMATE KINASE 1, CHLOROPLASTIC"/>
    <property type="match status" value="1"/>
</dbReference>
<dbReference type="UniPathway" id="UPA00053">
    <property type="reaction ID" value="UER00088"/>
</dbReference>
<comment type="pathway">
    <text evidence="1 11">Metabolic intermediate biosynthesis; chorismate biosynthesis; chorismate from D-erythrose 4-phosphate and phosphoenolpyruvate: step 5/7.</text>
</comment>
<proteinExistence type="inferred from homology"/>
<comment type="caution">
    <text evidence="12">The sequence shown here is derived from an EMBL/GenBank/DDBJ whole genome shotgun (WGS) entry which is preliminary data.</text>
</comment>
<dbReference type="HAMAP" id="MF_00109">
    <property type="entry name" value="Shikimate_kinase"/>
    <property type="match status" value="1"/>
</dbReference>
<dbReference type="InterPro" id="IPR027417">
    <property type="entry name" value="P-loop_NTPase"/>
</dbReference>
<dbReference type="GO" id="GO:0009423">
    <property type="term" value="P:chorismate biosynthetic process"/>
    <property type="evidence" value="ECO:0007669"/>
    <property type="project" value="UniProtKB-UniRule"/>
</dbReference>
<evidence type="ECO:0000313" key="12">
    <source>
        <dbReference type="EMBL" id="TVY00734.1"/>
    </source>
</evidence>
<keyword evidence="7 11" id="KW-0418">Kinase</keyword>
<comment type="catalytic activity">
    <reaction evidence="10 11">
        <text>shikimate + ATP = 3-phosphoshikimate + ADP + H(+)</text>
        <dbReference type="Rhea" id="RHEA:13121"/>
        <dbReference type="ChEBI" id="CHEBI:15378"/>
        <dbReference type="ChEBI" id="CHEBI:30616"/>
        <dbReference type="ChEBI" id="CHEBI:36208"/>
        <dbReference type="ChEBI" id="CHEBI:145989"/>
        <dbReference type="ChEBI" id="CHEBI:456216"/>
        <dbReference type="EC" id="2.7.1.71"/>
    </reaction>
</comment>
<dbReference type="EC" id="2.7.1.71" evidence="3 11"/>
<dbReference type="CDD" id="cd00464">
    <property type="entry name" value="SK"/>
    <property type="match status" value="1"/>
</dbReference>
<keyword evidence="8 11" id="KW-0067">ATP-binding</keyword>
<keyword evidence="6 11" id="KW-0547">Nucleotide-binding</keyword>
<evidence type="ECO:0000256" key="5">
    <source>
        <dbReference type="ARBA" id="ARBA00022679"/>
    </source>
</evidence>
<keyword evidence="11" id="KW-0479">Metal-binding</keyword>
<feature type="binding site" evidence="11">
    <location>
        <position position="194"/>
    </location>
    <ligand>
        <name>ATP</name>
        <dbReference type="ChEBI" id="CHEBI:30616"/>
    </ligand>
</feature>
<evidence type="ECO:0000256" key="11">
    <source>
        <dbReference type="HAMAP-Rule" id="MF_00109"/>
    </source>
</evidence>
<keyword evidence="11" id="KW-0963">Cytoplasm</keyword>
<name>A0A559JLI5_9BACL</name>
<dbReference type="Proteomes" id="UP000316330">
    <property type="component" value="Unassembled WGS sequence"/>
</dbReference>
<feature type="binding site" evidence="11">
    <location>
        <position position="74"/>
    </location>
    <ligand>
        <name>substrate</name>
    </ligand>
</feature>
<dbReference type="GO" id="GO:0009073">
    <property type="term" value="P:aromatic amino acid family biosynthetic process"/>
    <property type="evidence" value="ECO:0007669"/>
    <property type="project" value="UniProtKB-KW"/>
</dbReference>
<dbReference type="InterPro" id="IPR023000">
    <property type="entry name" value="Shikimate_kinase_CS"/>
</dbReference>
<dbReference type="InterPro" id="IPR000623">
    <property type="entry name" value="Shikimate_kinase/TSH1"/>
</dbReference>
<evidence type="ECO:0000256" key="3">
    <source>
        <dbReference type="ARBA" id="ARBA00012154"/>
    </source>
</evidence>
<dbReference type="GO" id="GO:0005524">
    <property type="term" value="F:ATP binding"/>
    <property type="evidence" value="ECO:0007669"/>
    <property type="project" value="UniProtKB-UniRule"/>
</dbReference>
<evidence type="ECO:0000256" key="2">
    <source>
        <dbReference type="ARBA" id="ARBA00006997"/>
    </source>
</evidence>
<comment type="subunit">
    <text evidence="11">Monomer.</text>
</comment>
<comment type="cofactor">
    <cofactor evidence="11">
        <name>Mg(2+)</name>
        <dbReference type="ChEBI" id="CHEBI:18420"/>
    </cofactor>
    <text evidence="11">Binds 1 Mg(2+) ion per subunit.</text>
</comment>
<evidence type="ECO:0000256" key="7">
    <source>
        <dbReference type="ARBA" id="ARBA00022777"/>
    </source>
</evidence>
<comment type="similarity">
    <text evidence="2 11">Belongs to the shikimate kinase family.</text>
</comment>
<dbReference type="PROSITE" id="PS01128">
    <property type="entry name" value="SHIKIMATE_KINASE"/>
    <property type="match status" value="1"/>
</dbReference>
<feature type="binding site" evidence="11">
    <location>
        <position position="178"/>
    </location>
    <ligand>
        <name>substrate</name>
    </ligand>
</feature>
<evidence type="ECO:0000256" key="4">
    <source>
        <dbReference type="ARBA" id="ARBA00022605"/>
    </source>
</evidence>
<feature type="binding site" evidence="11">
    <location>
        <position position="98"/>
    </location>
    <ligand>
        <name>substrate</name>
    </ligand>
</feature>
<comment type="function">
    <text evidence="11">Catalyzes the specific phosphorylation of the 3-hydroxyl group of shikimic acid using ATP as a cosubstrate.</text>
</comment>
<dbReference type="GO" id="GO:0005829">
    <property type="term" value="C:cytosol"/>
    <property type="evidence" value="ECO:0007669"/>
    <property type="project" value="TreeGrafter"/>
</dbReference>
<reference evidence="12 13" key="1">
    <citation type="submission" date="2019-07" db="EMBL/GenBank/DDBJ databases">
        <authorList>
            <person name="Kim J."/>
        </authorList>
    </citation>
    <scope>NUCLEOTIDE SEQUENCE [LARGE SCALE GENOMIC DNA]</scope>
    <source>
        <strain evidence="12 13">G13</strain>
    </source>
</reference>
<dbReference type="InterPro" id="IPR031322">
    <property type="entry name" value="Shikimate/glucono_kinase"/>
</dbReference>
<evidence type="ECO:0000256" key="8">
    <source>
        <dbReference type="ARBA" id="ARBA00022840"/>
    </source>
</evidence>
<evidence type="ECO:0000256" key="6">
    <source>
        <dbReference type="ARBA" id="ARBA00022741"/>
    </source>
</evidence>
<dbReference type="AlphaFoldDB" id="A0A559JLI5"/>
<sequence length="212" mass="23307">MGLYTIKVRINSSFYTFGSICYDIKSVISRNGDLELNEIDSRRNIIIVGFMGTGKSTVSQLLSERLGWESKDTDAEIEKAAGRSIPQIFAKDGEEAFRDWETRVLEQTLCQGNRIVATGGGAVLREGNRRTMLERGWVVALTADKASLIRRVTSAAEGTRPLLAGDAEARVSALLEARKHAYDFANAKVDTSDRTPAEVAELLLQGLPKGWI</sequence>
<comment type="subcellular location">
    <subcellularLocation>
        <location evidence="11">Cytoplasm</location>
    </subcellularLocation>
</comment>
<evidence type="ECO:0000256" key="1">
    <source>
        <dbReference type="ARBA" id="ARBA00004842"/>
    </source>
</evidence>
<evidence type="ECO:0000313" key="13">
    <source>
        <dbReference type="Proteomes" id="UP000316330"/>
    </source>
</evidence>
<keyword evidence="9 11" id="KW-0057">Aromatic amino acid biosynthesis</keyword>
<feature type="binding site" evidence="11">
    <location>
        <position position="120"/>
    </location>
    <ligand>
        <name>substrate</name>
    </ligand>
</feature>
<evidence type="ECO:0000256" key="10">
    <source>
        <dbReference type="ARBA" id="ARBA00048567"/>
    </source>
</evidence>
<keyword evidence="11" id="KW-0460">Magnesium</keyword>
<protein>
    <recommendedName>
        <fullName evidence="3 11">Shikimate kinase</fullName>
        <shortName evidence="11">SK</shortName>
        <ecNumber evidence="3 11">2.7.1.71</ecNumber>
    </recommendedName>
</protein>
<feature type="binding site" evidence="11">
    <location>
        <position position="56"/>
    </location>
    <ligand>
        <name>Mg(2+)</name>
        <dbReference type="ChEBI" id="CHEBI:18420"/>
    </ligand>
</feature>
<dbReference type="Pfam" id="PF01202">
    <property type="entry name" value="SKI"/>
    <property type="match status" value="1"/>
</dbReference>
<keyword evidence="4 11" id="KW-0028">Amino-acid biosynthesis</keyword>
<accession>A0A559JLI5</accession>
<evidence type="ECO:0000256" key="9">
    <source>
        <dbReference type="ARBA" id="ARBA00023141"/>
    </source>
</evidence>
<gene>
    <name evidence="11" type="primary">aroK</name>
    <name evidence="12" type="ORF">FPZ45_11600</name>
</gene>
<dbReference type="PANTHER" id="PTHR21087">
    <property type="entry name" value="SHIKIMATE KINASE"/>
    <property type="match status" value="1"/>
</dbReference>
<feature type="binding site" evidence="11">
    <location>
        <position position="160"/>
    </location>
    <ligand>
        <name>ATP</name>
        <dbReference type="ChEBI" id="CHEBI:30616"/>
    </ligand>
</feature>
<keyword evidence="13" id="KW-1185">Reference proteome</keyword>
<dbReference type="GO" id="GO:0004765">
    <property type="term" value="F:shikimate kinase activity"/>
    <property type="evidence" value="ECO:0007669"/>
    <property type="project" value="UniProtKB-UniRule"/>
</dbReference>
<dbReference type="GO" id="GO:0000287">
    <property type="term" value="F:magnesium ion binding"/>
    <property type="evidence" value="ECO:0007669"/>
    <property type="project" value="UniProtKB-UniRule"/>
</dbReference>
<keyword evidence="5 11" id="KW-0808">Transferase</keyword>
<dbReference type="EMBL" id="VNJJ01000005">
    <property type="protein sequence ID" value="TVY00734.1"/>
    <property type="molecule type" value="Genomic_DNA"/>
</dbReference>
<organism evidence="12 13">
    <name type="scientific">Cohnella terricola</name>
    <dbReference type="NCBI Taxonomy" id="1289167"/>
    <lineage>
        <taxon>Bacteria</taxon>
        <taxon>Bacillati</taxon>
        <taxon>Bacillota</taxon>
        <taxon>Bacilli</taxon>
        <taxon>Bacillales</taxon>
        <taxon>Paenibacillaceae</taxon>
        <taxon>Cohnella</taxon>
    </lineage>
</organism>
<dbReference type="SUPFAM" id="SSF52540">
    <property type="entry name" value="P-loop containing nucleoside triphosphate hydrolases"/>
    <property type="match status" value="1"/>
</dbReference>
<dbReference type="OrthoDB" id="9800332at2"/>
<dbReference type="GO" id="GO:0008652">
    <property type="term" value="P:amino acid biosynthetic process"/>
    <property type="evidence" value="ECO:0007669"/>
    <property type="project" value="UniProtKB-KW"/>
</dbReference>